<dbReference type="EMBL" id="JARUMK010000001">
    <property type="protein sequence ID" value="MEH0562886.1"/>
    <property type="molecule type" value="Genomic_DNA"/>
</dbReference>
<evidence type="ECO:0000256" key="1">
    <source>
        <dbReference type="SAM" id="MobiDB-lite"/>
    </source>
</evidence>
<organism evidence="2 3">
    <name type="scientific">Streptomyces silvae</name>
    <dbReference type="NCBI Taxonomy" id="2803812"/>
    <lineage>
        <taxon>Bacteria</taxon>
        <taxon>Bacillati</taxon>
        <taxon>Actinomycetota</taxon>
        <taxon>Actinomycetes</taxon>
        <taxon>Kitasatosporales</taxon>
        <taxon>Streptomycetaceae</taxon>
        <taxon>Streptomyces</taxon>
    </lineage>
</organism>
<dbReference type="InterPro" id="IPR023393">
    <property type="entry name" value="START-like_dom_sf"/>
</dbReference>
<feature type="region of interest" description="Disordered" evidence="1">
    <location>
        <begin position="69"/>
        <end position="102"/>
    </location>
</feature>
<dbReference type="Proteomes" id="UP001382181">
    <property type="component" value="Unassembled WGS sequence"/>
</dbReference>
<keyword evidence="3" id="KW-1185">Reference proteome</keyword>
<evidence type="ECO:0008006" key="4">
    <source>
        <dbReference type="Google" id="ProtNLM"/>
    </source>
</evidence>
<dbReference type="Gene3D" id="3.30.530.20">
    <property type="match status" value="1"/>
</dbReference>
<evidence type="ECO:0000313" key="3">
    <source>
        <dbReference type="Proteomes" id="UP001382181"/>
    </source>
</evidence>
<name>A0ABU8A901_9ACTN</name>
<protein>
    <recommendedName>
        <fullName evidence="4">Polyketide cyclase</fullName>
    </recommendedName>
</protein>
<reference evidence="2 3" key="1">
    <citation type="submission" date="2023-04" db="EMBL/GenBank/DDBJ databases">
        <title>Genomic diversity of scab-causing Streptomyces spp. in the province of Quebec, Canada.</title>
        <authorList>
            <person name="Biessy A."/>
            <person name="Cadieux M."/>
            <person name="Ciotola M."/>
            <person name="Filion M."/>
        </authorList>
    </citation>
    <scope>NUCLEOTIDE SEQUENCE [LARGE SCALE GENOMIC DNA]</scope>
    <source>
        <strain evidence="2 3">B21-103</strain>
    </source>
</reference>
<proteinExistence type="predicted"/>
<accession>A0ABU8A901</accession>
<dbReference type="SUPFAM" id="SSF55961">
    <property type="entry name" value="Bet v1-like"/>
    <property type="match status" value="1"/>
</dbReference>
<dbReference type="RefSeq" id="WP_319224387.1">
    <property type="nucleotide sequence ID" value="NZ_JARUMK010000001.1"/>
</dbReference>
<sequence length="124" mass="13362">MSTALPRNPENTTAVLAVTGYRVTRRAWVAAAPGRAYDLLSTMSNIDRWSPDAIRSQYEEGAGTWAGARFRGRNQRGAQSGTAVRRCRRSCAGSSSRTPGDVTVGSMEGSLVALARWIFDNPAV</sequence>
<evidence type="ECO:0000313" key="2">
    <source>
        <dbReference type="EMBL" id="MEH0562886.1"/>
    </source>
</evidence>
<comment type="caution">
    <text evidence="2">The sequence shown here is derived from an EMBL/GenBank/DDBJ whole genome shotgun (WGS) entry which is preliminary data.</text>
</comment>
<gene>
    <name evidence="2" type="ORF">QBA37_27175</name>
</gene>